<sequence length="44" mass="5278">MEMELNGISKKIDHDDFLKDLMVIIKKYNLWGEIVWNENKAELI</sequence>
<evidence type="ECO:0000313" key="1">
    <source>
        <dbReference type="EMBL" id="GAH48602.1"/>
    </source>
</evidence>
<reference evidence="1" key="1">
    <citation type="journal article" date="2014" name="Front. Microbiol.">
        <title>High frequency of phylogenetically diverse reductive dehalogenase-homologous genes in deep subseafloor sedimentary metagenomes.</title>
        <authorList>
            <person name="Kawai M."/>
            <person name="Futagami T."/>
            <person name="Toyoda A."/>
            <person name="Takaki Y."/>
            <person name="Nishi S."/>
            <person name="Hori S."/>
            <person name="Arai W."/>
            <person name="Tsubouchi T."/>
            <person name="Morono Y."/>
            <person name="Uchiyama I."/>
            <person name="Ito T."/>
            <person name="Fujiyama A."/>
            <person name="Inagaki F."/>
            <person name="Takami H."/>
        </authorList>
    </citation>
    <scope>NUCLEOTIDE SEQUENCE</scope>
    <source>
        <strain evidence="1">Expedition CK06-06</strain>
    </source>
</reference>
<gene>
    <name evidence="1" type="ORF">S03H2_37387</name>
</gene>
<comment type="caution">
    <text evidence="1">The sequence shown here is derived from an EMBL/GenBank/DDBJ whole genome shotgun (WGS) entry which is preliminary data.</text>
</comment>
<proteinExistence type="predicted"/>
<name>X1FUD1_9ZZZZ</name>
<protein>
    <submittedName>
        <fullName evidence="1">Uncharacterized protein</fullName>
    </submittedName>
</protein>
<organism evidence="1">
    <name type="scientific">marine sediment metagenome</name>
    <dbReference type="NCBI Taxonomy" id="412755"/>
    <lineage>
        <taxon>unclassified sequences</taxon>
        <taxon>metagenomes</taxon>
        <taxon>ecological metagenomes</taxon>
    </lineage>
</organism>
<accession>X1FUD1</accession>
<dbReference type="EMBL" id="BARU01023013">
    <property type="protein sequence ID" value="GAH48602.1"/>
    <property type="molecule type" value="Genomic_DNA"/>
</dbReference>
<dbReference type="AlphaFoldDB" id="X1FUD1"/>